<dbReference type="GO" id="GO:0019867">
    <property type="term" value="C:outer membrane"/>
    <property type="evidence" value="ECO:0007669"/>
    <property type="project" value="InterPro"/>
</dbReference>
<protein>
    <submittedName>
        <fullName evidence="3">Autotransporter outer membrane beta-barrel domain-containing protein</fullName>
    </submittedName>
</protein>
<organism evidence="3 4">
    <name type="scientific">Candidatus Aphodousia faecigallinarum</name>
    <dbReference type="NCBI Taxonomy" id="2840677"/>
    <lineage>
        <taxon>Bacteria</taxon>
        <taxon>Pseudomonadati</taxon>
        <taxon>Pseudomonadota</taxon>
        <taxon>Betaproteobacteria</taxon>
        <taxon>Burkholderiales</taxon>
        <taxon>Sutterellaceae</taxon>
        <taxon>Sutterellaceae incertae sedis</taxon>
        <taxon>Candidatus Aphodousia</taxon>
    </lineage>
</organism>
<dbReference type="PROSITE" id="PS51208">
    <property type="entry name" value="AUTOTRANSPORTER"/>
    <property type="match status" value="1"/>
</dbReference>
<dbReference type="SUPFAM" id="SSF103515">
    <property type="entry name" value="Autotransporter"/>
    <property type="match status" value="1"/>
</dbReference>
<dbReference type="Proteomes" id="UP000824083">
    <property type="component" value="Unassembled WGS sequence"/>
</dbReference>
<dbReference type="AlphaFoldDB" id="A0A9D1IJ34"/>
<dbReference type="InterPro" id="IPR036709">
    <property type="entry name" value="Autotransporte_beta_dom_sf"/>
</dbReference>
<sequence length="937" mass="99986">MTSKSLQMTLLSLSIASLFIPNFAVAETIKTETTLTEGQVDKSNLIVTTVNGHLQGAGEQKTDLNVDLTGTGTYALSVSKGGEISNFGQVRVDGYTKLTNAKLSDINELILSNEGNALWIDKNVEGYDSTQVSINNLTVEKGNILIYEGDVEVTKNLTAENSTIKIQGSDATLSVGGTLSTNRLTVAVGNSTNTYDVYAGELNVDLLDVFGGADVDIGGGVVQSKVTITDGDLAVAKDLTINGNTNSVVVKGGKFTVEGTLEAPYIKFHKDGSGSQATLGAVKTNSLWVENSQDQVSIDDLTLNTELVLNAGELTVGNGQIIGTARVLEGSTLKVTDNLTLTGKSLTLNGKYESDGSLTLEKDSAAFIDGSFRADEVIVNDLATMVLETKDFNTNNVTLKDGEIRIRESATDVNINAVSMDGSESRIQSWATDATVKSVQANGGTLIELYGLVDSSEAVKLTVKQMTVSDGANVTFNNATKFDDSSIAFGSVELGKDSVLANVNNGISQQGIEQKALTNLTFESIEGNQATIVNDVGGRISIKEMTGSNNVVKVADTTAGQITISKNTSADLTVTSSDSAYGNSMTSVDQGVADLAETTVLGEDSTEGMKVVIGANDMTGRIEAVYDAQGNKIAQTEEVNETNRTLTAIANVPVVAWRAELNDLYKRMGDLRATPYKSGAWVRYNGGKFKWSDGDLENDFHMIQVGIDTMPTENNIRFGTAFSYTKGDADFDGGSADLDTYSLALYGTWLGDKGQYIDVIGRMASIKNDASARSLTGQGKAYDGKMDNVGLSLSAEAGWRFAMPYNLFVEPQVEATYSYIDSDNFRYADRKYELQSTDSFIARAGIMAGIQCPDNKGNVYVRASVVHDFLGETDVKVSSAQMSRTVSNDFGGTWGEFGIGGNVSVSDNAYVYADVEHTTGGEIEEPWRVNVGVRYNF</sequence>
<evidence type="ECO:0000256" key="1">
    <source>
        <dbReference type="SAM" id="SignalP"/>
    </source>
</evidence>
<dbReference type="EMBL" id="DVMY01000104">
    <property type="protein sequence ID" value="HIU37968.1"/>
    <property type="molecule type" value="Genomic_DNA"/>
</dbReference>
<dbReference type="PRINTS" id="PR01484">
    <property type="entry name" value="PRTACTNFAMLY"/>
</dbReference>
<dbReference type="InterPro" id="IPR003991">
    <property type="entry name" value="Pertactin_virulence_factor"/>
</dbReference>
<name>A0A9D1IJ34_9BURK</name>
<dbReference type="Pfam" id="PF03797">
    <property type="entry name" value="Autotransporter"/>
    <property type="match status" value="1"/>
</dbReference>
<accession>A0A9D1IJ34</accession>
<dbReference type="InterPro" id="IPR006315">
    <property type="entry name" value="OM_autotransptr_brl_dom"/>
</dbReference>
<reference evidence="3" key="2">
    <citation type="journal article" date="2021" name="PeerJ">
        <title>Extensive microbial diversity within the chicken gut microbiome revealed by metagenomics and culture.</title>
        <authorList>
            <person name="Gilroy R."/>
            <person name="Ravi A."/>
            <person name="Getino M."/>
            <person name="Pursley I."/>
            <person name="Horton D.L."/>
            <person name="Alikhan N.F."/>
            <person name="Baker D."/>
            <person name="Gharbi K."/>
            <person name="Hall N."/>
            <person name="Watson M."/>
            <person name="Adriaenssens E.M."/>
            <person name="Foster-Nyarko E."/>
            <person name="Jarju S."/>
            <person name="Secka A."/>
            <person name="Antonio M."/>
            <person name="Oren A."/>
            <person name="Chaudhuri R.R."/>
            <person name="La Ragione R."/>
            <person name="Hildebrand F."/>
            <person name="Pallen M.J."/>
        </authorList>
    </citation>
    <scope>NUCLEOTIDE SEQUENCE</scope>
    <source>
        <strain evidence="3">7463</strain>
    </source>
</reference>
<feature type="signal peptide" evidence="1">
    <location>
        <begin position="1"/>
        <end position="26"/>
    </location>
</feature>
<dbReference type="SMART" id="SM00869">
    <property type="entry name" value="Autotransporter"/>
    <property type="match status" value="1"/>
</dbReference>
<evidence type="ECO:0000313" key="4">
    <source>
        <dbReference type="Proteomes" id="UP000824083"/>
    </source>
</evidence>
<evidence type="ECO:0000313" key="3">
    <source>
        <dbReference type="EMBL" id="HIU37968.1"/>
    </source>
</evidence>
<dbReference type="InterPro" id="IPR005546">
    <property type="entry name" value="Autotransporte_beta"/>
</dbReference>
<keyword evidence="1" id="KW-0732">Signal</keyword>
<feature type="chain" id="PRO_5039065828" evidence="1">
    <location>
        <begin position="27"/>
        <end position="937"/>
    </location>
</feature>
<dbReference type="NCBIfam" id="TIGR01414">
    <property type="entry name" value="autotrans_barl"/>
    <property type="match status" value="1"/>
</dbReference>
<evidence type="ECO:0000259" key="2">
    <source>
        <dbReference type="PROSITE" id="PS51208"/>
    </source>
</evidence>
<dbReference type="Gene3D" id="2.40.128.130">
    <property type="entry name" value="Autotransporter beta-domain"/>
    <property type="match status" value="1"/>
</dbReference>
<proteinExistence type="predicted"/>
<comment type="caution">
    <text evidence="3">The sequence shown here is derived from an EMBL/GenBank/DDBJ whole genome shotgun (WGS) entry which is preliminary data.</text>
</comment>
<feature type="domain" description="Autotransporter" evidence="2">
    <location>
        <begin position="673"/>
        <end position="937"/>
    </location>
</feature>
<gene>
    <name evidence="3" type="ORF">IAC56_06830</name>
</gene>
<reference evidence="3" key="1">
    <citation type="submission" date="2020-10" db="EMBL/GenBank/DDBJ databases">
        <authorList>
            <person name="Gilroy R."/>
        </authorList>
    </citation>
    <scope>NUCLEOTIDE SEQUENCE</scope>
    <source>
        <strain evidence="3">7463</strain>
    </source>
</reference>